<dbReference type="InterPro" id="IPR000277">
    <property type="entry name" value="Cys/Met-Metab_PyrdxlP-dep_enz"/>
</dbReference>
<gene>
    <name evidence="5" type="ORF">FD51_GL001504</name>
</gene>
<reference evidence="5 6" key="1">
    <citation type="journal article" date="2015" name="Genome Announc.">
        <title>Expanding the biotechnology potential of lactobacilli through comparative genomics of 213 strains and associated genera.</title>
        <authorList>
            <person name="Sun Z."/>
            <person name="Harris H.M."/>
            <person name="McCann A."/>
            <person name="Guo C."/>
            <person name="Argimon S."/>
            <person name="Zhang W."/>
            <person name="Yang X."/>
            <person name="Jeffery I.B."/>
            <person name="Cooney J.C."/>
            <person name="Kagawa T.F."/>
            <person name="Liu W."/>
            <person name="Song Y."/>
            <person name="Salvetti E."/>
            <person name="Wrobel A."/>
            <person name="Rasinkangas P."/>
            <person name="Parkhill J."/>
            <person name="Rea M.C."/>
            <person name="O'Sullivan O."/>
            <person name="Ritari J."/>
            <person name="Douillard F.P."/>
            <person name="Paul Ross R."/>
            <person name="Yang R."/>
            <person name="Briner A.E."/>
            <person name="Felis G.E."/>
            <person name="de Vos W.M."/>
            <person name="Barrangou R."/>
            <person name="Klaenhammer T.R."/>
            <person name="Caufield P.W."/>
            <person name="Cui Y."/>
            <person name="Zhang H."/>
            <person name="O'Toole P.W."/>
        </authorList>
    </citation>
    <scope>NUCLEOTIDE SEQUENCE [LARGE SCALE GENOMIC DNA]</scope>
    <source>
        <strain evidence="5 6">DSM 20178</strain>
    </source>
</reference>
<keyword evidence="3 5" id="KW-0456">Lyase</keyword>
<dbReference type="InterPro" id="IPR015424">
    <property type="entry name" value="PyrdxlP-dep_Trfase"/>
</dbReference>
<evidence type="ECO:0000313" key="5">
    <source>
        <dbReference type="EMBL" id="KRK13298.1"/>
    </source>
</evidence>
<evidence type="ECO:0000256" key="4">
    <source>
        <dbReference type="RuleBase" id="RU362118"/>
    </source>
</evidence>
<dbReference type="GO" id="GO:0019346">
    <property type="term" value="P:transsulfuration"/>
    <property type="evidence" value="ECO:0007669"/>
    <property type="project" value="InterPro"/>
</dbReference>
<dbReference type="SUPFAM" id="SSF53383">
    <property type="entry name" value="PLP-dependent transferases"/>
    <property type="match status" value="1"/>
</dbReference>
<dbReference type="InterPro" id="IPR015422">
    <property type="entry name" value="PyrdxlP-dep_Trfase_small"/>
</dbReference>
<accession>A0A0R1F2M5</accession>
<dbReference type="eggNOG" id="COG0626">
    <property type="taxonomic scope" value="Bacteria"/>
</dbReference>
<proteinExistence type="inferred from homology"/>
<comment type="cofactor">
    <cofactor evidence="1 4">
        <name>pyridoxal 5'-phosphate</name>
        <dbReference type="ChEBI" id="CHEBI:597326"/>
    </cofactor>
</comment>
<dbReference type="Pfam" id="PF01053">
    <property type="entry name" value="Cys_Met_Meta_PP"/>
    <property type="match status" value="1"/>
</dbReference>
<dbReference type="EMBL" id="AZCT01000002">
    <property type="protein sequence ID" value="KRK13298.1"/>
    <property type="molecule type" value="Genomic_DNA"/>
</dbReference>
<dbReference type="GO" id="GO:0009086">
    <property type="term" value="P:methionine biosynthetic process"/>
    <property type="evidence" value="ECO:0007669"/>
    <property type="project" value="UniProtKB-ARBA"/>
</dbReference>
<dbReference type="Gene3D" id="3.90.1150.10">
    <property type="entry name" value="Aspartate Aminotransferase, domain 1"/>
    <property type="match status" value="1"/>
</dbReference>
<comment type="similarity">
    <text evidence="4">Belongs to the trans-sulfuration enzymes family.</text>
</comment>
<evidence type="ECO:0000256" key="3">
    <source>
        <dbReference type="ARBA" id="ARBA00023239"/>
    </source>
</evidence>
<organism evidence="5 6">
    <name type="scientific">Lacticaseibacillus zeae DSM 20178 = KCTC 3804</name>
    <dbReference type="NCBI Taxonomy" id="1423816"/>
    <lineage>
        <taxon>Bacteria</taxon>
        <taxon>Bacillati</taxon>
        <taxon>Bacillota</taxon>
        <taxon>Bacilli</taxon>
        <taxon>Lactobacillales</taxon>
        <taxon>Lactobacillaceae</taxon>
        <taxon>Lacticaseibacillus</taxon>
    </lineage>
</organism>
<evidence type="ECO:0000256" key="2">
    <source>
        <dbReference type="ARBA" id="ARBA00022898"/>
    </source>
</evidence>
<dbReference type="GO" id="GO:0016846">
    <property type="term" value="F:carbon-sulfur lyase activity"/>
    <property type="evidence" value="ECO:0007669"/>
    <property type="project" value="TreeGrafter"/>
</dbReference>
<dbReference type="GO" id="GO:0030170">
    <property type="term" value="F:pyridoxal phosphate binding"/>
    <property type="evidence" value="ECO:0007669"/>
    <property type="project" value="InterPro"/>
</dbReference>
<keyword evidence="2 4" id="KW-0663">Pyridoxal phosphate</keyword>
<dbReference type="FunFam" id="3.90.1150.10:FF:000033">
    <property type="entry name" value="Cystathionine gamma-synthase"/>
    <property type="match status" value="1"/>
</dbReference>
<dbReference type="AlphaFoldDB" id="A0A0R1F2M5"/>
<comment type="caution">
    <text evidence="5">The sequence shown here is derived from an EMBL/GenBank/DDBJ whole genome shotgun (WGS) entry which is preliminary data.</text>
</comment>
<dbReference type="GO" id="GO:0005737">
    <property type="term" value="C:cytoplasm"/>
    <property type="evidence" value="ECO:0007669"/>
    <property type="project" value="TreeGrafter"/>
</dbReference>
<evidence type="ECO:0000313" key="6">
    <source>
        <dbReference type="Proteomes" id="UP000051984"/>
    </source>
</evidence>
<sequence>MLRGMKTMGLRMQQSTQNAQSIATFLQKHPKIKQVYFPGLPEHPGHAVHMRQTENGGAVLSFEIAGADKARLNTFIEALQLPIFAVSLGGVESILSHPATMSHACLTAEERAAQGVTDSLLRLSCGIEDTEDLIADLTQALAKI</sequence>
<dbReference type="PATRIC" id="fig|1423816.3.peg.1567"/>
<name>A0A0R1F2M5_LACZE</name>
<dbReference type="PANTHER" id="PTHR11808:SF50">
    <property type="entry name" value="CYSTATHIONINE BETA-LYASE"/>
    <property type="match status" value="1"/>
</dbReference>
<dbReference type="PANTHER" id="PTHR11808">
    <property type="entry name" value="TRANS-SULFURATION ENZYME FAMILY MEMBER"/>
    <property type="match status" value="1"/>
</dbReference>
<protein>
    <submittedName>
        <fullName evidence="5">Cystathionine beta-lyase</fullName>
    </submittedName>
</protein>
<evidence type="ECO:0000256" key="1">
    <source>
        <dbReference type="ARBA" id="ARBA00001933"/>
    </source>
</evidence>
<dbReference type="Proteomes" id="UP000051984">
    <property type="component" value="Unassembled WGS sequence"/>
</dbReference>